<dbReference type="AlphaFoldDB" id="A0ABC8K5L5"/>
<feature type="domain" description="At2g35280-like TPR" evidence="1">
    <location>
        <begin position="11"/>
        <end position="77"/>
    </location>
</feature>
<name>A0ABC8K5L5_ERUVS</name>
<dbReference type="InterPro" id="IPR040338">
    <property type="entry name" value="At1g67623-like"/>
</dbReference>
<reference evidence="2 3" key="1">
    <citation type="submission" date="2022-03" db="EMBL/GenBank/DDBJ databases">
        <authorList>
            <person name="Macdonald S."/>
            <person name="Ahmed S."/>
            <person name="Newling K."/>
        </authorList>
    </citation>
    <scope>NUCLEOTIDE SEQUENCE [LARGE SCALE GENOMIC DNA]</scope>
</reference>
<organism evidence="2 3">
    <name type="scientific">Eruca vesicaria subsp. sativa</name>
    <name type="common">Garden rocket</name>
    <name type="synonym">Eruca sativa</name>
    <dbReference type="NCBI Taxonomy" id="29727"/>
    <lineage>
        <taxon>Eukaryota</taxon>
        <taxon>Viridiplantae</taxon>
        <taxon>Streptophyta</taxon>
        <taxon>Embryophyta</taxon>
        <taxon>Tracheophyta</taxon>
        <taxon>Spermatophyta</taxon>
        <taxon>Magnoliopsida</taxon>
        <taxon>eudicotyledons</taxon>
        <taxon>Gunneridae</taxon>
        <taxon>Pentapetalae</taxon>
        <taxon>rosids</taxon>
        <taxon>malvids</taxon>
        <taxon>Brassicales</taxon>
        <taxon>Brassicaceae</taxon>
        <taxon>Brassiceae</taxon>
        <taxon>Eruca</taxon>
    </lineage>
</organism>
<protein>
    <recommendedName>
        <fullName evidence="1">At2g35280-like TPR domain-containing protein</fullName>
    </recommendedName>
</protein>
<keyword evidence="3" id="KW-1185">Reference proteome</keyword>
<dbReference type="PANTHER" id="PTHR33784:SF42">
    <property type="entry name" value="F-BOX DOMAIN-CONTAINING PROTEIN"/>
    <property type="match status" value="1"/>
</dbReference>
<dbReference type="Pfam" id="PF23310">
    <property type="entry name" value="TPR_27"/>
    <property type="match status" value="1"/>
</dbReference>
<dbReference type="Proteomes" id="UP001642260">
    <property type="component" value="Unassembled WGS sequence"/>
</dbReference>
<evidence type="ECO:0000313" key="2">
    <source>
        <dbReference type="EMBL" id="CAH8354135.1"/>
    </source>
</evidence>
<proteinExistence type="predicted"/>
<dbReference type="EMBL" id="CAKOAT010188155">
    <property type="protein sequence ID" value="CAH8354135.1"/>
    <property type="molecule type" value="Genomic_DNA"/>
</dbReference>
<evidence type="ECO:0000313" key="3">
    <source>
        <dbReference type="Proteomes" id="UP001642260"/>
    </source>
</evidence>
<dbReference type="PANTHER" id="PTHR33784">
    <property type="entry name" value="OS05G0482100 PROTEIN"/>
    <property type="match status" value="1"/>
</dbReference>
<sequence length="142" mass="16524">MYQNLLSLSLSAGNLEALYLCGMEEYFKNENIVQGLEYLHLAAQGFYDNGIYLYGIIMLSRGNPTIGIPMLDSLNWRANKARSDGWWQNIKTSIQGVVVKRFDVYITTYKATRATIACHRNDMRRCEACYYFKQMKKFIFIM</sequence>
<evidence type="ECO:0000259" key="1">
    <source>
        <dbReference type="Pfam" id="PF23310"/>
    </source>
</evidence>
<dbReference type="InterPro" id="IPR057136">
    <property type="entry name" value="At2g35280_TPR_dom"/>
</dbReference>
<accession>A0ABC8K5L5</accession>
<comment type="caution">
    <text evidence="2">The sequence shown here is derived from an EMBL/GenBank/DDBJ whole genome shotgun (WGS) entry which is preliminary data.</text>
</comment>
<gene>
    <name evidence="2" type="ORF">ERUC_LOCUS19890</name>
</gene>